<dbReference type="RefSeq" id="WP_310024238.1">
    <property type="nucleotide sequence ID" value="NZ_JAVDVI010000002.1"/>
</dbReference>
<evidence type="ECO:0008006" key="4">
    <source>
        <dbReference type="Google" id="ProtNLM"/>
    </source>
</evidence>
<dbReference type="Proteomes" id="UP001255185">
    <property type="component" value="Unassembled WGS sequence"/>
</dbReference>
<name>A0ABU1TKV1_9FLAO</name>
<evidence type="ECO:0000313" key="3">
    <source>
        <dbReference type="Proteomes" id="UP001255185"/>
    </source>
</evidence>
<feature type="chain" id="PRO_5046864781" description="Outer membrane protein beta-barrel domain-containing protein" evidence="1">
    <location>
        <begin position="21"/>
        <end position="157"/>
    </location>
</feature>
<evidence type="ECO:0000313" key="2">
    <source>
        <dbReference type="EMBL" id="MDR6966579.1"/>
    </source>
</evidence>
<keyword evidence="1" id="KW-0732">Signal</keyword>
<evidence type="ECO:0000256" key="1">
    <source>
        <dbReference type="SAM" id="SignalP"/>
    </source>
</evidence>
<reference evidence="2 3" key="1">
    <citation type="submission" date="2023-07" db="EMBL/GenBank/DDBJ databases">
        <title>Sorghum-associated microbial communities from plants grown in Nebraska, USA.</title>
        <authorList>
            <person name="Schachtman D."/>
        </authorList>
    </citation>
    <scope>NUCLEOTIDE SEQUENCE [LARGE SCALE GENOMIC DNA]</scope>
    <source>
        <strain evidence="2 3">3773</strain>
    </source>
</reference>
<feature type="signal peptide" evidence="1">
    <location>
        <begin position="1"/>
        <end position="20"/>
    </location>
</feature>
<keyword evidence="3" id="KW-1185">Reference proteome</keyword>
<protein>
    <recommendedName>
        <fullName evidence="4">Outer membrane protein beta-barrel domain-containing protein</fullName>
    </recommendedName>
</protein>
<organism evidence="2 3">
    <name type="scientific">Flavobacterium arsenatis</name>
    <dbReference type="NCBI Taxonomy" id="1484332"/>
    <lineage>
        <taxon>Bacteria</taxon>
        <taxon>Pseudomonadati</taxon>
        <taxon>Bacteroidota</taxon>
        <taxon>Flavobacteriia</taxon>
        <taxon>Flavobacteriales</taxon>
        <taxon>Flavobacteriaceae</taxon>
        <taxon>Flavobacterium</taxon>
    </lineage>
</organism>
<gene>
    <name evidence="2" type="ORF">J2X31_000577</name>
</gene>
<sequence>MKKLLFSALLLIGLCNVANAQLDGFRVGVSGGLPLSDASDISSFNVGVDASYLFGITDTFAAGVATGYSTFLGKDGFDDYSFIPVALSLRAGYGSSIFYTADIGYAVATTTDAEGGLYLLPKAGWTNGQWDAFIFYKNIDADDVSVASIGVGAAYKF</sequence>
<comment type="caution">
    <text evidence="2">The sequence shown here is derived from an EMBL/GenBank/DDBJ whole genome shotgun (WGS) entry which is preliminary data.</text>
</comment>
<accession>A0ABU1TKV1</accession>
<dbReference type="EMBL" id="JAVDVI010000002">
    <property type="protein sequence ID" value="MDR6966579.1"/>
    <property type="molecule type" value="Genomic_DNA"/>
</dbReference>
<proteinExistence type="predicted"/>